<evidence type="ECO:0000256" key="7">
    <source>
        <dbReference type="ARBA" id="ARBA00022840"/>
    </source>
</evidence>
<name>A0A9Q1KGF6_9CARY</name>
<dbReference type="PROSITE" id="PS00108">
    <property type="entry name" value="PROTEIN_KINASE_ST"/>
    <property type="match status" value="1"/>
</dbReference>
<evidence type="ECO:0000313" key="14">
    <source>
        <dbReference type="Proteomes" id="UP001153076"/>
    </source>
</evidence>
<evidence type="ECO:0000256" key="8">
    <source>
        <dbReference type="ARBA" id="ARBA00047899"/>
    </source>
</evidence>
<dbReference type="GO" id="GO:0004674">
    <property type="term" value="F:protein serine/threonine kinase activity"/>
    <property type="evidence" value="ECO:0007669"/>
    <property type="project" value="UniProtKB-KW"/>
</dbReference>
<evidence type="ECO:0000256" key="2">
    <source>
        <dbReference type="ARBA" id="ARBA00022527"/>
    </source>
</evidence>
<evidence type="ECO:0000256" key="4">
    <source>
        <dbReference type="ARBA" id="ARBA00022741"/>
    </source>
</evidence>
<comment type="catalytic activity">
    <reaction evidence="1">
        <text>S-ubiquitinyl-[E2 ubiquitin-conjugating enzyme]-L-cysteine + [acceptor protein]-L-lysine = [E2 ubiquitin-conjugating enzyme]-L-cysteine + N(6)-ubiquitinyl-[acceptor protein]-L-lysine.</text>
        <dbReference type="EC" id="2.3.2.27"/>
    </reaction>
</comment>
<keyword evidence="14" id="KW-1185">Reference proteome</keyword>
<dbReference type="PROSITE" id="PS50011">
    <property type="entry name" value="PROTEIN_KINASE_DOM"/>
    <property type="match status" value="1"/>
</dbReference>
<keyword evidence="5" id="KW-0418">Kinase</keyword>
<comment type="caution">
    <text evidence="13">The sequence shown here is derived from an EMBL/GenBank/DDBJ whole genome shotgun (WGS) entry which is preliminary data.</text>
</comment>
<dbReference type="PANTHER" id="PTHR45647:SF51">
    <property type="entry name" value="PROTEIN KINASE SUPERFAMILY PROTEIN"/>
    <property type="match status" value="1"/>
</dbReference>
<feature type="domain" description="Protein kinase" evidence="12">
    <location>
        <begin position="462"/>
        <end position="725"/>
    </location>
</feature>
<evidence type="ECO:0000256" key="9">
    <source>
        <dbReference type="ARBA" id="ARBA00048679"/>
    </source>
</evidence>
<evidence type="ECO:0000259" key="12">
    <source>
        <dbReference type="PROSITE" id="PS50011"/>
    </source>
</evidence>
<gene>
    <name evidence="13" type="ORF">Cgig2_022279</name>
</gene>
<dbReference type="GO" id="GO:0005524">
    <property type="term" value="F:ATP binding"/>
    <property type="evidence" value="ECO:0007669"/>
    <property type="project" value="UniProtKB-KW"/>
</dbReference>
<keyword evidence="4" id="KW-0547">Nucleotide-binding</keyword>
<dbReference type="PANTHER" id="PTHR45647">
    <property type="entry name" value="OS02G0152300 PROTEIN"/>
    <property type="match status" value="1"/>
</dbReference>
<dbReference type="SMART" id="SM00220">
    <property type="entry name" value="S_TKc"/>
    <property type="match status" value="1"/>
</dbReference>
<comment type="catalytic activity">
    <reaction evidence="8">
        <text>L-threonyl-[protein] + ATP = O-phospho-L-threonyl-[protein] + ADP + H(+)</text>
        <dbReference type="Rhea" id="RHEA:46608"/>
        <dbReference type="Rhea" id="RHEA-COMP:11060"/>
        <dbReference type="Rhea" id="RHEA-COMP:11605"/>
        <dbReference type="ChEBI" id="CHEBI:15378"/>
        <dbReference type="ChEBI" id="CHEBI:30013"/>
        <dbReference type="ChEBI" id="CHEBI:30616"/>
        <dbReference type="ChEBI" id="CHEBI:61977"/>
        <dbReference type="ChEBI" id="CHEBI:456216"/>
        <dbReference type="EC" id="2.7.11.1"/>
    </reaction>
</comment>
<dbReference type="OrthoDB" id="4062651at2759"/>
<keyword evidence="3" id="KW-0808">Transferase</keyword>
<dbReference type="FunFam" id="3.30.200.20:FF:000162">
    <property type="entry name" value="Adenine nucleotide alpha hydrolase-like domain kinase"/>
    <property type="match status" value="1"/>
</dbReference>
<dbReference type="Pfam" id="PF00069">
    <property type="entry name" value="Pkinase"/>
    <property type="match status" value="1"/>
</dbReference>
<feature type="region of interest" description="Disordered" evidence="11">
    <location>
        <begin position="126"/>
        <end position="264"/>
    </location>
</feature>
<evidence type="ECO:0000313" key="13">
    <source>
        <dbReference type="EMBL" id="KAJ8442913.1"/>
    </source>
</evidence>
<dbReference type="Gene3D" id="1.10.510.10">
    <property type="entry name" value="Transferase(Phosphotransferase) domain 1"/>
    <property type="match status" value="1"/>
</dbReference>
<feature type="compositionally biased region" description="Low complexity" evidence="11">
    <location>
        <begin position="164"/>
        <end position="186"/>
    </location>
</feature>
<feature type="region of interest" description="Disordered" evidence="11">
    <location>
        <begin position="285"/>
        <end position="318"/>
    </location>
</feature>
<feature type="compositionally biased region" description="Polar residues" evidence="11">
    <location>
        <begin position="210"/>
        <end position="226"/>
    </location>
</feature>
<proteinExistence type="predicted"/>
<dbReference type="SUPFAM" id="SSF56112">
    <property type="entry name" value="Protein kinase-like (PK-like)"/>
    <property type="match status" value="1"/>
</dbReference>
<evidence type="ECO:0000256" key="10">
    <source>
        <dbReference type="SAM" id="Coils"/>
    </source>
</evidence>
<dbReference type="Proteomes" id="UP001153076">
    <property type="component" value="Unassembled WGS sequence"/>
</dbReference>
<organism evidence="13 14">
    <name type="scientific">Carnegiea gigantea</name>
    <dbReference type="NCBI Taxonomy" id="171969"/>
    <lineage>
        <taxon>Eukaryota</taxon>
        <taxon>Viridiplantae</taxon>
        <taxon>Streptophyta</taxon>
        <taxon>Embryophyta</taxon>
        <taxon>Tracheophyta</taxon>
        <taxon>Spermatophyta</taxon>
        <taxon>Magnoliopsida</taxon>
        <taxon>eudicotyledons</taxon>
        <taxon>Gunneridae</taxon>
        <taxon>Pentapetalae</taxon>
        <taxon>Caryophyllales</taxon>
        <taxon>Cactineae</taxon>
        <taxon>Cactaceae</taxon>
        <taxon>Cactoideae</taxon>
        <taxon>Echinocereeae</taxon>
        <taxon>Carnegiea</taxon>
    </lineage>
</organism>
<keyword evidence="7" id="KW-0067">ATP-binding</keyword>
<sequence length="735" mass="81331">MVTASDCDELNYNTVAVGVDKDKNSQQAVKWTIDHFLKGKIIQVYLIHVKVQLSQSRDESVAIGGRAPSESELHQLFLSYRGFFARKGFSSDIYRRFKQPDVPTSLIKSAPDFCAVYVISKGKVQSSRPANRPTAASPSSSAAATPKSSASTSNTSSCWTTNMRSSLRSNGSNSTSSSRIHSRIGTPDTGTPISAVDWDDATGIGRPSFGTDTSQSSLPPQYSIGSSGPYDCSRNSNRESWMSEDSERTSYPGSNEGLGEHPRIMRSPDVQLGWGQNLYHERPLLPDGPSYSSYSNYSCQSNDRMSSENNVHNSAGSTNSDNFAARSVTDELEVEISKLRIEIKNVMGIYQSISEQAAAAKKKSEELRVQRPDEDNLDDLRRARDAALIVADLERLKCKAAMDAAQLSEKLVEMETKKRKFAEETAKREQAEKQRVMEANTANSVHYRIYGFEELKAATNNFSDSLKIGEGGYGPVYKTVLQNTAVAIKILRHDVSQGLKQFQKEIEVLGRIRHPHMVLLLGACPDHGCLVYEYMENGSLEDRLFCKNNTPPIPWKARFRIASEIATALLFLHQAKPEPMVHRDLKPANILLDGNYSSKISDVGLARLVPASAPNEMTQYHMTAAAGTFCYIDPEYQQSGLLGTKSDVYSLGVLLLQLITARPPMALAYRVEEAIETDNFTKVLDPMIHDWPVQQALALAQLALKCCELRKKDRPDLASVLLPGLNRLRDFATNS</sequence>
<protein>
    <recommendedName>
        <fullName evidence="12">Protein kinase domain-containing protein</fullName>
    </recommendedName>
</protein>
<dbReference type="FunFam" id="1.10.510.10:FF:001023">
    <property type="entry name" value="Os07g0541700 protein"/>
    <property type="match status" value="1"/>
</dbReference>
<feature type="coiled-coil region" evidence="10">
    <location>
        <begin position="404"/>
        <end position="439"/>
    </location>
</feature>
<evidence type="ECO:0000256" key="1">
    <source>
        <dbReference type="ARBA" id="ARBA00000900"/>
    </source>
</evidence>
<dbReference type="Gene3D" id="3.30.200.20">
    <property type="entry name" value="Phosphorylase Kinase, domain 1"/>
    <property type="match status" value="1"/>
</dbReference>
<evidence type="ECO:0000256" key="3">
    <source>
        <dbReference type="ARBA" id="ARBA00022679"/>
    </source>
</evidence>
<evidence type="ECO:0000256" key="5">
    <source>
        <dbReference type="ARBA" id="ARBA00022777"/>
    </source>
</evidence>
<keyword evidence="2" id="KW-0723">Serine/threonine-protein kinase</keyword>
<dbReference type="GO" id="GO:0061630">
    <property type="term" value="F:ubiquitin protein ligase activity"/>
    <property type="evidence" value="ECO:0007669"/>
    <property type="project" value="UniProtKB-EC"/>
</dbReference>
<dbReference type="InterPro" id="IPR011009">
    <property type="entry name" value="Kinase-like_dom_sf"/>
</dbReference>
<keyword evidence="10" id="KW-0175">Coiled coil</keyword>
<dbReference type="InterPro" id="IPR008271">
    <property type="entry name" value="Ser/Thr_kinase_AS"/>
</dbReference>
<dbReference type="EMBL" id="JAKOGI010000132">
    <property type="protein sequence ID" value="KAJ8442913.1"/>
    <property type="molecule type" value="Genomic_DNA"/>
</dbReference>
<feature type="compositionally biased region" description="Polar residues" evidence="11">
    <location>
        <begin position="299"/>
        <end position="318"/>
    </location>
</feature>
<keyword evidence="6" id="KW-0833">Ubl conjugation pathway</keyword>
<accession>A0A9Q1KGF6</accession>
<evidence type="ECO:0000256" key="11">
    <source>
        <dbReference type="SAM" id="MobiDB-lite"/>
    </source>
</evidence>
<dbReference type="InterPro" id="IPR000719">
    <property type="entry name" value="Prot_kinase_dom"/>
</dbReference>
<feature type="compositionally biased region" description="Low complexity" evidence="11">
    <location>
        <begin position="126"/>
        <end position="157"/>
    </location>
</feature>
<reference evidence="13" key="1">
    <citation type="submission" date="2022-04" db="EMBL/GenBank/DDBJ databases">
        <title>Carnegiea gigantea Genome sequencing and assembly v2.</title>
        <authorList>
            <person name="Copetti D."/>
            <person name="Sanderson M.J."/>
            <person name="Burquez A."/>
            <person name="Wojciechowski M.F."/>
        </authorList>
    </citation>
    <scope>NUCLEOTIDE SEQUENCE</scope>
    <source>
        <strain evidence="13">SGP5-SGP5p</strain>
        <tissue evidence="13">Aerial part</tissue>
    </source>
</reference>
<dbReference type="AlphaFoldDB" id="A0A9Q1KGF6"/>
<dbReference type="InterPro" id="IPR051348">
    <property type="entry name" value="U-box_ubiquitin_ligases"/>
</dbReference>
<evidence type="ECO:0000256" key="6">
    <source>
        <dbReference type="ARBA" id="ARBA00022786"/>
    </source>
</evidence>
<comment type="catalytic activity">
    <reaction evidence="9">
        <text>L-seryl-[protein] + ATP = O-phospho-L-seryl-[protein] + ADP + H(+)</text>
        <dbReference type="Rhea" id="RHEA:17989"/>
        <dbReference type="Rhea" id="RHEA-COMP:9863"/>
        <dbReference type="Rhea" id="RHEA-COMP:11604"/>
        <dbReference type="ChEBI" id="CHEBI:15378"/>
        <dbReference type="ChEBI" id="CHEBI:29999"/>
        <dbReference type="ChEBI" id="CHEBI:30616"/>
        <dbReference type="ChEBI" id="CHEBI:83421"/>
        <dbReference type="ChEBI" id="CHEBI:456216"/>
        <dbReference type="EC" id="2.7.11.1"/>
    </reaction>
</comment>